<dbReference type="PANTHER" id="PTHR41709">
    <property type="entry name" value="KAIB-LIKE PROTEIN 1"/>
    <property type="match status" value="1"/>
</dbReference>
<gene>
    <name evidence="2" type="ORF">AWT59_1745</name>
</gene>
<evidence type="ECO:0000313" key="2">
    <source>
        <dbReference type="EMBL" id="KXS32117.1"/>
    </source>
</evidence>
<dbReference type="NCBIfam" id="NF006798">
    <property type="entry name" value="PRK09301.1"/>
    <property type="match status" value="1"/>
</dbReference>
<dbReference type="EMBL" id="LSLI01000041">
    <property type="protein sequence ID" value="KXS32117.1"/>
    <property type="molecule type" value="Genomic_DNA"/>
</dbReference>
<dbReference type="Proteomes" id="UP000070578">
    <property type="component" value="Unassembled WGS sequence"/>
</dbReference>
<evidence type="ECO:0000259" key="1">
    <source>
        <dbReference type="SMART" id="SM01248"/>
    </source>
</evidence>
<reference evidence="2 3" key="1">
    <citation type="submission" date="2016-02" db="EMBL/GenBank/DDBJ databases">
        <authorList>
            <person name="Wen L."/>
            <person name="He K."/>
            <person name="Yang H."/>
        </authorList>
    </citation>
    <scope>NUCLEOTIDE SEQUENCE [LARGE SCALE GENOMIC DNA]</scope>
    <source>
        <strain evidence="2">ShG14-8</strain>
    </source>
</reference>
<accession>A0A139BT09</accession>
<dbReference type="SUPFAM" id="SSF52833">
    <property type="entry name" value="Thioredoxin-like"/>
    <property type="match status" value="1"/>
</dbReference>
<feature type="domain" description="KaiB" evidence="1">
    <location>
        <begin position="31"/>
        <end position="112"/>
    </location>
</feature>
<reference evidence="2 3" key="2">
    <citation type="submission" date="2016-03" db="EMBL/GenBank/DDBJ databases">
        <title>New uncultured bacterium of the family Gallionellaceae from acid mine drainage: description and reconstruction of genome based on metagenomic analysis of microbial community.</title>
        <authorList>
            <person name="Kadnikov V."/>
            <person name="Ivasenko D."/>
            <person name="Beletsky A."/>
            <person name="Mardanov A."/>
            <person name="Danilova E."/>
            <person name="Pimenov N."/>
            <person name="Karnachuk O."/>
            <person name="Ravin N."/>
        </authorList>
    </citation>
    <scope>NUCLEOTIDE SEQUENCE [LARGE SCALE GENOMIC DNA]</scope>
    <source>
        <strain evidence="2">ShG14-8</strain>
    </source>
</reference>
<organism evidence="2 3">
    <name type="scientific">Candidatus Gallionella acididurans</name>
    <dbReference type="NCBI Taxonomy" id="1796491"/>
    <lineage>
        <taxon>Bacteria</taxon>
        <taxon>Pseudomonadati</taxon>
        <taxon>Pseudomonadota</taxon>
        <taxon>Betaproteobacteria</taxon>
        <taxon>Nitrosomonadales</taxon>
        <taxon>Gallionellaceae</taxon>
        <taxon>Gallionella</taxon>
    </lineage>
</organism>
<protein>
    <submittedName>
        <fullName evidence="2">Circadian clock KaiB domain protein</fullName>
    </submittedName>
</protein>
<dbReference type="CDD" id="cd02978">
    <property type="entry name" value="KaiB_like"/>
    <property type="match status" value="1"/>
</dbReference>
<dbReference type="SMART" id="SM01248">
    <property type="entry name" value="KaiB"/>
    <property type="match status" value="1"/>
</dbReference>
<proteinExistence type="predicted"/>
<dbReference type="PATRIC" id="fig|1796491.3.peg.1912"/>
<evidence type="ECO:0000313" key="3">
    <source>
        <dbReference type="Proteomes" id="UP000070578"/>
    </source>
</evidence>
<dbReference type="InterPro" id="IPR036249">
    <property type="entry name" value="Thioredoxin-like_sf"/>
</dbReference>
<dbReference type="InterPro" id="IPR039022">
    <property type="entry name" value="KaiB-like"/>
</dbReference>
<dbReference type="Gene3D" id="3.40.30.10">
    <property type="entry name" value="Glutaredoxin"/>
    <property type="match status" value="1"/>
</dbReference>
<dbReference type="AlphaFoldDB" id="A0A139BT09"/>
<dbReference type="InterPro" id="IPR011649">
    <property type="entry name" value="KaiB_domain"/>
</dbReference>
<dbReference type="GO" id="GO:0048511">
    <property type="term" value="P:rhythmic process"/>
    <property type="evidence" value="ECO:0007669"/>
    <property type="project" value="InterPro"/>
</dbReference>
<comment type="caution">
    <text evidence="2">The sequence shown here is derived from an EMBL/GenBank/DDBJ whole genome shotgun (WGS) entry which is preliminary data.</text>
</comment>
<dbReference type="Pfam" id="PF07689">
    <property type="entry name" value="KaiB"/>
    <property type="match status" value="1"/>
</dbReference>
<sequence length="116" mass="12895">MTAQPKKTALHEVAATKAKPAKIKKGAYILRLYVAGQTPKCMAAFVNLKKICEEHLAGQYQIEVIDLLENPKLAQGDQILAIPTLVRRLPEPVRKIIGDLSNTERVLIGLDLQQRK</sequence>
<dbReference type="PANTHER" id="PTHR41709:SF2">
    <property type="entry name" value="CIRCADIAN CLOCK PROTEIN KAIB2"/>
    <property type="match status" value="1"/>
</dbReference>
<name>A0A139BT09_9PROT</name>